<dbReference type="Pfam" id="PF04389">
    <property type="entry name" value="Peptidase_M28"/>
    <property type="match status" value="1"/>
</dbReference>
<gene>
    <name evidence="2" type="ORF">CWE15_00970</name>
</gene>
<evidence type="ECO:0000259" key="1">
    <source>
        <dbReference type="Pfam" id="PF04389"/>
    </source>
</evidence>
<dbReference type="SUPFAM" id="SSF52025">
    <property type="entry name" value="PA domain"/>
    <property type="match status" value="1"/>
</dbReference>
<dbReference type="Gene3D" id="3.40.630.10">
    <property type="entry name" value="Zn peptidases"/>
    <property type="match status" value="1"/>
</dbReference>
<name>A0A432XB10_9GAMM</name>
<dbReference type="InterPro" id="IPR007484">
    <property type="entry name" value="Peptidase_M28"/>
</dbReference>
<protein>
    <submittedName>
        <fullName evidence="2">Peptidase M28</fullName>
    </submittedName>
</protein>
<dbReference type="GO" id="GO:0008235">
    <property type="term" value="F:metalloexopeptidase activity"/>
    <property type="evidence" value="ECO:0007669"/>
    <property type="project" value="InterPro"/>
</dbReference>
<dbReference type="PANTHER" id="PTHR12147">
    <property type="entry name" value="METALLOPEPTIDASE M28 FAMILY MEMBER"/>
    <property type="match status" value="1"/>
</dbReference>
<evidence type="ECO:0000313" key="3">
    <source>
        <dbReference type="Proteomes" id="UP000286976"/>
    </source>
</evidence>
<feature type="domain" description="Peptidase M28" evidence="1">
    <location>
        <begin position="212"/>
        <end position="423"/>
    </location>
</feature>
<dbReference type="Gene3D" id="3.50.30.30">
    <property type="match status" value="1"/>
</dbReference>
<comment type="caution">
    <text evidence="2">The sequence shown here is derived from an EMBL/GenBank/DDBJ whole genome shotgun (WGS) entry which is preliminary data.</text>
</comment>
<keyword evidence="3" id="KW-1185">Reference proteome</keyword>
<dbReference type="InterPro" id="IPR046450">
    <property type="entry name" value="PA_dom_sf"/>
</dbReference>
<dbReference type="AlphaFoldDB" id="A0A432XB10"/>
<dbReference type="GO" id="GO:0006508">
    <property type="term" value="P:proteolysis"/>
    <property type="evidence" value="ECO:0007669"/>
    <property type="project" value="InterPro"/>
</dbReference>
<accession>A0A432XB10</accession>
<organism evidence="2 3">
    <name type="scientific">Aliidiomarina taiwanensis</name>
    <dbReference type="NCBI Taxonomy" id="946228"/>
    <lineage>
        <taxon>Bacteria</taxon>
        <taxon>Pseudomonadati</taxon>
        <taxon>Pseudomonadota</taxon>
        <taxon>Gammaproteobacteria</taxon>
        <taxon>Alteromonadales</taxon>
        <taxon>Idiomarinaceae</taxon>
        <taxon>Aliidiomarina</taxon>
    </lineage>
</organism>
<dbReference type="PANTHER" id="PTHR12147:SF26">
    <property type="entry name" value="PEPTIDASE M28 DOMAIN-CONTAINING PROTEIN"/>
    <property type="match status" value="1"/>
</dbReference>
<dbReference type="SUPFAM" id="SSF53187">
    <property type="entry name" value="Zn-dependent exopeptidases"/>
    <property type="match status" value="1"/>
</dbReference>
<dbReference type="InterPro" id="IPR045175">
    <property type="entry name" value="M28_fam"/>
</dbReference>
<dbReference type="Proteomes" id="UP000286976">
    <property type="component" value="Unassembled WGS sequence"/>
</dbReference>
<dbReference type="CDD" id="cd04820">
    <property type="entry name" value="PA_M28_1_1"/>
    <property type="match status" value="1"/>
</dbReference>
<reference evidence="2 3" key="1">
    <citation type="journal article" date="2011" name="Front. Microbiol.">
        <title>Genomic signatures of strain selection and enhancement in Bacillus atrophaeus var. globigii, a historical biowarfare simulant.</title>
        <authorList>
            <person name="Gibbons H.S."/>
            <person name="Broomall S.M."/>
            <person name="McNew L.A."/>
            <person name="Daligault H."/>
            <person name="Chapman C."/>
            <person name="Bruce D."/>
            <person name="Karavis M."/>
            <person name="Krepps M."/>
            <person name="McGregor P.A."/>
            <person name="Hong C."/>
            <person name="Park K.H."/>
            <person name="Akmal A."/>
            <person name="Feldman A."/>
            <person name="Lin J.S."/>
            <person name="Chang W.E."/>
            <person name="Higgs B.W."/>
            <person name="Demirev P."/>
            <person name="Lindquist J."/>
            <person name="Liem A."/>
            <person name="Fochler E."/>
            <person name="Read T.D."/>
            <person name="Tapia R."/>
            <person name="Johnson S."/>
            <person name="Bishop-Lilly K.A."/>
            <person name="Detter C."/>
            <person name="Han C."/>
            <person name="Sozhamannan S."/>
            <person name="Rosenzweig C.N."/>
            <person name="Skowronski E.W."/>
        </authorList>
    </citation>
    <scope>NUCLEOTIDE SEQUENCE [LARGE SCALE GENOMIC DNA]</scope>
    <source>
        <strain evidence="2 3">AIT1</strain>
    </source>
</reference>
<dbReference type="EMBL" id="PIPQ01000001">
    <property type="protein sequence ID" value="RUO44421.1"/>
    <property type="molecule type" value="Genomic_DNA"/>
</dbReference>
<dbReference type="OrthoDB" id="9778250at2"/>
<sequence length="480" mass="52687">MTFRVAHLVEGSAQLTLHDGNRDIPLTFLQDFTTSPSTLAQQLEVRAPLVFVGYGLVSERFGFDDYANHDVTDSIVVTISGLPEGLPSEEAAHLGRIKTELAIERGAIGVITIHTPEREAVRPFDTIRKYAKSARRMTWLSPEGRPNSTHQKLLGSAYLHYEAAEQLFEHVGFSLDDVWQQIADNKMPPSAELGLSATLSKASVFEEVQSANVIAKLPGTNPVLRDEVVLYTAHSDHLGLVNNSGNPAKVYNGALDNAAGVAVMLETARMFVDAAKQGDTLDRTVMFAAVTAEERGLLGADYFAHFPTTPIENIVANVNLDMPVLLYNFADVVAFGAEHSSLGDVVATAAEQYGISRSPDPMPEQAIFTRSDHYALVKKGIPAVFLMTGFQSQHDDEDGGQVWADFFAEHYHQHSDEISTLSEQYGGIRYDAGVVFSQINYEIGYLIGTAQKRPEWLPESYFGQVFGGHRATPMEQESHE</sequence>
<evidence type="ECO:0000313" key="2">
    <source>
        <dbReference type="EMBL" id="RUO44421.1"/>
    </source>
</evidence>
<proteinExistence type="predicted"/>